<organism evidence="2 3">
    <name type="scientific">Acinetobacter venetianus</name>
    <dbReference type="NCBI Taxonomy" id="52133"/>
    <lineage>
        <taxon>Bacteria</taxon>
        <taxon>Pseudomonadati</taxon>
        <taxon>Pseudomonadota</taxon>
        <taxon>Gammaproteobacteria</taxon>
        <taxon>Moraxellales</taxon>
        <taxon>Moraxellaceae</taxon>
        <taxon>Acinetobacter</taxon>
    </lineage>
</organism>
<protein>
    <submittedName>
        <fullName evidence="2">Uncharacterized protein</fullName>
    </submittedName>
</protein>
<dbReference type="EMBL" id="JRHX01000030">
    <property type="protein sequence ID" value="KXZ72159.1"/>
    <property type="molecule type" value="Genomic_DNA"/>
</dbReference>
<evidence type="ECO:0000256" key="1">
    <source>
        <dbReference type="SAM" id="Coils"/>
    </source>
</evidence>
<evidence type="ECO:0000313" key="3">
    <source>
        <dbReference type="Proteomes" id="UP000075544"/>
    </source>
</evidence>
<dbReference type="RefSeq" id="WP_171254131.1">
    <property type="nucleotide sequence ID" value="NZ_JRHX01000030.1"/>
</dbReference>
<proteinExistence type="predicted"/>
<dbReference type="Proteomes" id="UP000075544">
    <property type="component" value="Unassembled WGS sequence"/>
</dbReference>
<dbReference type="PATRIC" id="fig|52133.19.peg.790"/>
<dbReference type="AlphaFoldDB" id="A0A150HYS9"/>
<feature type="coiled-coil region" evidence="1">
    <location>
        <begin position="3"/>
        <end position="30"/>
    </location>
</feature>
<keyword evidence="1" id="KW-0175">Coiled coil</keyword>
<evidence type="ECO:0000313" key="2">
    <source>
        <dbReference type="EMBL" id="KXZ72159.1"/>
    </source>
</evidence>
<gene>
    <name evidence="2" type="ORF">AVENLUH13518_00770</name>
</gene>
<reference evidence="2 3" key="1">
    <citation type="journal article" date="2016" name="Sci. Rep.">
        <title>Genomic and phenotypic characterization of the species Acinetobacter venetianus.</title>
        <authorList>
            <person name="Fondi M."/>
            <person name="Maida I."/>
            <person name="Perrin E."/>
            <person name="Orlandini V."/>
            <person name="La Torre L."/>
            <person name="Bosi E."/>
            <person name="Negroni A."/>
            <person name="Zanaroli G."/>
            <person name="Fava F."/>
            <person name="Decorosi F."/>
            <person name="Giovannetti L."/>
            <person name="Viti C."/>
            <person name="Vaneechoutte M."/>
            <person name="Dijkshoorn L."/>
            <person name="Fani R."/>
        </authorList>
    </citation>
    <scope>NUCLEOTIDE SEQUENCE [LARGE SCALE GENOMIC DNA]</scope>
    <source>
        <strain evidence="2 3">LUH13518</strain>
    </source>
</reference>
<accession>A0A150HYS9</accession>
<comment type="caution">
    <text evidence="2">The sequence shown here is derived from an EMBL/GenBank/DDBJ whole genome shotgun (WGS) entry which is preliminary data.</text>
</comment>
<name>A0A150HYS9_9GAMM</name>
<sequence length="56" mass="6715">MDTIEAKKNLKRYEAEIDKYQNLSRGLMTRDEIIMIDNKIAQLKLWAKNLRNELYA</sequence>